<evidence type="ECO:0000313" key="2">
    <source>
        <dbReference type="Proteomes" id="UP000287033"/>
    </source>
</evidence>
<proteinExistence type="predicted"/>
<reference evidence="1 2" key="1">
    <citation type="journal article" date="2018" name="Nat. Ecol. Evol.">
        <title>Shark genomes provide insights into elasmobranch evolution and the origin of vertebrates.</title>
        <authorList>
            <person name="Hara Y"/>
            <person name="Yamaguchi K"/>
            <person name="Onimaru K"/>
            <person name="Kadota M"/>
            <person name="Koyanagi M"/>
            <person name="Keeley SD"/>
            <person name="Tatsumi K"/>
            <person name="Tanaka K"/>
            <person name="Motone F"/>
            <person name="Kageyama Y"/>
            <person name="Nozu R"/>
            <person name="Adachi N"/>
            <person name="Nishimura O"/>
            <person name="Nakagawa R"/>
            <person name="Tanegashima C"/>
            <person name="Kiyatake I"/>
            <person name="Matsumoto R"/>
            <person name="Murakumo K"/>
            <person name="Nishida K"/>
            <person name="Terakita A"/>
            <person name="Kuratani S"/>
            <person name="Sato K"/>
            <person name="Hyodo S Kuraku.S."/>
        </authorList>
    </citation>
    <scope>NUCLEOTIDE SEQUENCE [LARGE SCALE GENOMIC DNA]</scope>
</reference>
<feature type="non-terminal residue" evidence="1">
    <location>
        <position position="98"/>
    </location>
</feature>
<sequence length="98" mass="10254">MADRAAHCAGAVTIGAARDRRLVDAADVALPRAVTGRMAICAARMGQDLAELGEDRSGALLDILDPGKAFRRGEGVACALRRCVAGAQAGRESRQHRN</sequence>
<organism evidence="1 2">
    <name type="scientific">Chiloscyllium punctatum</name>
    <name type="common">Brownbanded bambooshark</name>
    <name type="synonym">Hemiscyllium punctatum</name>
    <dbReference type="NCBI Taxonomy" id="137246"/>
    <lineage>
        <taxon>Eukaryota</taxon>
        <taxon>Metazoa</taxon>
        <taxon>Chordata</taxon>
        <taxon>Craniata</taxon>
        <taxon>Vertebrata</taxon>
        <taxon>Chondrichthyes</taxon>
        <taxon>Elasmobranchii</taxon>
        <taxon>Galeomorphii</taxon>
        <taxon>Galeoidea</taxon>
        <taxon>Orectolobiformes</taxon>
        <taxon>Hemiscylliidae</taxon>
        <taxon>Chiloscyllium</taxon>
    </lineage>
</organism>
<evidence type="ECO:0000313" key="1">
    <source>
        <dbReference type="EMBL" id="GCC47051.1"/>
    </source>
</evidence>
<protein>
    <submittedName>
        <fullName evidence="1">Uncharacterized protein</fullName>
    </submittedName>
</protein>
<gene>
    <name evidence="1" type="ORF">chiPu_0031169</name>
</gene>
<comment type="caution">
    <text evidence="1">The sequence shown here is derived from an EMBL/GenBank/DDBJ whole genome shotgun (WGS) entry which is preliminary data.</text>
</comment>
<dbReference type="AlphaFoldDB" id="A0A401TWM0"/>
<name>A0A401TWM0_CHIPU</name>
<keyword evidence="2" id="KW-1185">Reference proteome</keyword>
<dbReference type="Proteomes" id="UP000287033">
    <property type="component" value="Unassembled WGS sequence"/>
</dbReference>
<dbReference type="EMBL" id="BEZZ01202874">
    <property type="protein sequence ID" value="GCC47051.1"/>
    <property type="molecule type" value="Genomic_DNA"/>
</dbReference>
<accession>A0A401TWM0</accession>